<feature type="compositionally biased region" description="Pro residues" evidence="10">
    <location>
        <begin position="1009"/>
        <end position="1025"/>
    </location>
</feature>
<evidence type="ECO:0000256" key="7">
    <source>
        <dbReference type="ARBA" id="ARBA00022801"/>
    </source>
</evidence>
<evidence type="ECO:0000256" key="3">
    <source>
        <dbReference type="ARBA" id="ARBA00007527"/>
    </source>
</evidence>
<sequence length="2117" mass="227612">MARPQELWSSLDVYENVVTKQLPASDQWKLRQVCAAWRQSFKKLPPPLSLTITSFWTRYKCPATLLPQISRLELKCIEVSQWSLDWLGCCTRLQHLHLDFCIIYGGRLPALLHLKSLVINPVSPWRSVTGDLLLELLASMKAREAPDAQHAILRLTGLEKLSLASLDTTNEVLQHLCSLSVRASLTSLMLACQGVSLATLNLALALPRLRCLTLDSHAVQVLQSNDGTLENRLAHPRALQSLSLACELSNGLEQLLIGLTSLERLTLPCMAIAGLAPGGALRCLSVLTRLTDLQLPLLVGAVDEDLAVVSTLQKLRLLDVRGTVVEDAASAAIASLQSLETLNTRSVLFGPDAPFVIAAGCPALRAWDLRCCQLTGQQMARLMEARPHVAMMSSGKPLVVLNERSFTVFEGDEVPPSRMNTRLQLEVLAIQHFGVRASWPPLAQPDCAASMGRFGAGCGPRLLVDTPDCITREFWGQVLQYVDYARAGVWEFLCPEGVFDWGFPSNPVATFLRKAAHQGLGPLEWQYYEDIAGLRGNPLAETLQQLYGLQGARHGRVLWNDELPNGTTTFTLAHAKGVLGYDNSGTGFWLLHSAPRFPVSPDVSTYDGLCCGDHSGQLLNGQSFLCVTVGADALAAAARLLRTPHVFIYDAAVPDTLSRRHANILGTASEPLASHANRWGSATASHGAAIDAAVGVGVIGAAVAAGLANGTGVQMTGETGFAQALATLAMSAASAGSAMSGEEAVDAGRDLAHQALLSAGGERFDAFAKATTPGRALYLWEDVVAPFYATGLEVQSWLRGEGALPSYCPAAGFPVTNIRALAASVARRQWNATTDHSKDSKASHAQPYSAAAKHLAMAESSANNGWVESYLEALLSFGLSTEYSKKPAQQDAKSDKVDADRQLYAKYYVSQIMQLGEEGIRDAWSKATSSRHYGEKDARLEYLSWRVWHLKRKKHMVRKEELDRRARAIVEDDSGPPMTEEETSDEDAVGAAQRAKSDTGRQVAFAPLPTAPKPVATKPPQPPAREPSRELTASEQFLAQEYVSSPPTTEESGRDPFEGRVDGLYLVLISLHGLVRGERMELGRDPDTGGQVKYVVELARALAQHPAVYRVELLTRLIQDPSVDDSYGQPTEALWRPPGESEDGLGGAHLIRLPCGPSDTYLRKERLWPHIREFADNGIAHAKRMLSALGENGTPCELYAVHGHYADAGEVAALMASTLGVDMVMTGHSLGRNKLEHLLASGTMSKKEIEEAYAISRRIEGEERALEAAISVTTSTQQEIDEQWNLYDGYDKKLEPVLRARRRVGRHMPVMNVIPPGLDFSNLKVDLPDDPNLPGAGTAPAKQVFADKSAPAPGRSSGEQPSPRVRISDSVGRKPSTGSDGGGRAEGSKAASDHGEGGSEGGDAGGLTSHESGYPMFKHAHVEEPHIWKEIFRFLKNPRKPAILAMSRPDAKKNITTLVKAFGENAMLRELANLVLIMGNRESIDAMAAGSAQVLQQVLRLIDAHDLYGSVAYPKKHTQKDISDIYLLPFATRGVFTNVALQEPFGLTVIEAAAHGVPTVATKNGGPVDIMTTLHHGLLVDPTNSGEIAAALVKILTHPETWDEMSRSGVANIMAYSWLSHCKRYLELLEGEKRFLRNYKGHMARLSGSWDASTFDANVPTSGPVHAARPPSNMSRLMSTPHPIGGSPLAPAGLSGSGGSGLPPMVSADDAIVHEHAIDAGKGERTLVGFKRKRFVAVALDGAFRAPAVAPLLQRLAKARADASADGVGLGVVSMLSFEDTVKALQAQDVPVQELDWLVCNSGADIWHATAAGDSGGVAWSADERWEDHIDFRWERSQLAKAVTKMLSGREPKALASAPTLLKALAMLPDGQERGTHPHHFALQLGAEAKNLLDLGTHARGKDAVATVVVDKLRRRMRQNGYRAHLTLQMAAEGKAVVPHVHITPMRASRALALRFLATKFGLGMDAFTVMAVAPSMNAAGDATRVPAHTSDLIELVSGVCQVVVTAADASEAPAGRMDAAALDRIAIRVSPRVFGNRIRCVRDEADVAKEVEQAFADGGAPAEAERDSAAKLSAANAKPPAKNGAADPPRAGSREAVRASSGALLRAASGPAQRVP</sequence>
<dbReference type="InterPro" id="IPR032675">
    <property type="entry name" value="LRR_dom_sf"/>
</dbReference>
<dbReference type="Pfam" id="PF00534">
    <property type="entry name" value="Glycos_transf_1"/>
    <property type="match status" value="1"/>
</dbReference>
<keyword evidence="7" id="KW-0378">Hydrolase</keyword>
<feature type="domain" description="Glycosyl transferase family 1" evidence="11">
    <location>
        <begin position="1428"/>
        <end position="1607"/>
    </location>
</feature>
<accession>A0AAW1RQS0</accession>
<comment type="catalytic activity">
    <reaction evidence="9">
        <text>beta-D-fructose 6-phosphate + UDP-alpha-D-glucose = sucrose 6(F)-phosphate + UDP + H(+)</text>
        <dbReference type="Rhea" id="RHEA:22172"/>
        <dbReference type="ChEBI" id="CHEBI:15378"/>
        <dbReference type="ChEBI" id="CHEBI:57634"/>
        <dbReference type="ChEBI" id="CHEBI:57723"/>
        <dbReference type="ChEBI" id="CHEBI:58223"/>
        <dbReference type="ChEBI" id="CHEBI:58885"/>
        <dbReference type="EC" id="2.4.1.14"/>
    </reaction>
</comment>
<name>A0AAW1RQS0_9CHLO</name>
<evidence type="ECO:0000313" key="14">
    <source>
        <dbReference type="Proteomes" id="UP001445335"/>
    </source>
</evidence>
<proteinExistence type="inferred from homology"/>
<dbReference type="Pfam" id="PF03265">
    <property type="entry name" value="DNase_II"/>
    <property type="match status" value="2"/>
</dbReference>
<dbReference type="Gene3D" id="3.40.50.2000">
    <property type="entry name" value="Glycogen Phosphorylase B"/>
    <property type="match status" value="2"/>
</dbReference>
<evidence type="ECO:0000256" key="1">
    <source>
        <dbReference type="ARBA" id="ARBA00004430"/>
    </source>
</evidence>
<reference evidence="13 14" key="1">
    <citation type="journal article" date="2024" name="Nat. Commun.">
        <title>Phylogenomics reveals the evolutionary origins of lichenization in chlorophyte algae.</title>
        <authorList>
            <person name="Puginier C."/>
            <person name="Libourel C."/>
            <person name="Otte J."/>
            <person name="Skaloud P."/>
            <person name="Haon M."/>
            <person name="Grisel S."/>
            <person name="Petersen M."/>
            <person name="Berrin J.G."/>
            <person name="Delaux P.M."/>
            <person name="Dal Grande F."/>
            <person name="Keller J."/>
        </authorList>
    </citation>
    <scope>NUCLEOTIDE SEQUENCE [LARGE SCALE GENOMIC DNA]</scope>
    <source>
        <strain evidence="13 14">SAG 245.80</strain>
    </source>
</reference>
<feature type="region of interest" description="Disordered" evidence="10">
    <location>
        <begin position="968"/>
        <end position="1031"/>
    </location>
</feature>
<dbReference type="PANTHER" id="PTHR46039">
    <property type="entry name" value="SUCROSE-PHOSPHATE SYNTHASE 3-RELATED"/>
    <property type="match status" value="1"/>
</dbReference>
<dbReference type="InterPro" id="IPR000368">
    <property type="entry name" value="Sucrose_synth_GT-B1"/>
</dbReference>
<comment type="similarity">
    <text evidence="2">Belongs to the glycosyltransferase 1 family.</text>
</comment>
<dbReference type="InterPro" id="IPR044161">
    <property type="entry name" value="SPS"/>
</dbReference>
<feature type="region of interest" description="Disordered" evidence="10">
    <location>
        <begin position="1348"/>
        <end position="1412"/>
    </location>
</feature>
<dbReference type="EC" id="2.4.1.14" evidence="4"/>
<feature type="compositionally biased region" description="Low complexity" evidence="10">
    <location>
        <begin position="2099"/>
        <end position="2111"/>
    </location>
</feature>
<feature type="domain" description="Sucrose synthase first GT-B" evidence="12">
    <location>
        <begin position="1066"/>
        <end position="1319"/>
    </location>
</feature>
<feature type="region of interest" description="Disordered" evidence="10">
    <location>
        <begin position="1661"/>
        <end position="1688"/>
    </location>
</feature>
<evidence type="ECO:0000256" key="5">
    <source>
        <dbReference type="ARBA" id="ARBA00022676"/>
    </source>
</evidence>
<evidence type="ECO:0000313" key="13">
    <source>
        <dbReference type="EMBL" id="KAK9835970.1"/>
    </source>
</evidence>
<dbReference type="Gene3D" id="3.80.10.10">
    <property type="entry name" value="Ribonuclease Inhibitor"/>
    <property type="match status" value="1"/>
</dbReference>
<feature type="compositionally biased region" description="Acidic residues" evidence="10">
    <location>
        <begin position="971"/>
        <end position="988"/>
    </location>
</feature>
<comment type="subcellular location">
    <subcellularLocation>
        <location evidence="1">Cytoplasm</location>
        <location evidence="1">Cytoskeleton</location>
        <location evidence="1">Cilium axoneme</location>
    </subcellularLocation>
</comment>
<dbReference type="EMBL" id="JALJOU010000027">
    <property type="protein sequence ID" value="KAK9835970.1"/>
    <property type="molecule type" value="Genomic_DNA"/>
</dbReference>
<feature type="compositionally biased region" description="Low complexity" evidence="10">
    <location>
        <begin position="2071"/>
        <end position="2090"/>
    </location>
</feature>
<protein>
    <recommendedName>
        <fullName evidence="4">sucrose-phosphate synthase</fullName>
        <ecNumber evidence="4">2.4.1.14</ecNumber>
    </recommendedName>
</protein>
<feature type="region of interest" description="Disordered" evidence="10">
    <location>
        <begin position="2057"/>
        <end position="2117"/>
    </location>
</feature>
<dbReference type="GO" id="GO:0005930">
    <property type="term" value="C:axoneme"/>
    <property type="evidence" value="ECO:0007669"/>
    <property type="project" value="UniProtKB-SubCell"/>
</dbReference>
<organism evidence="13 14">
    <name type="scientific">Elliptochloris bilobata</name>
    <dbReference type="NCBI Taxonomy" id="381761"/>
    <lineage>
        <taxon>Eukaryota</taxon>
        <taxon>Viridiplantae</taxon>
        <taxon>Chlorophyta</taxon>
        <taxon>core chlorophytes</taxon>
        <taxon>Trebouxiophyceae</taxon>
        <taxon>Trebouxiophyceae incertae sedis</taxon>
        <taxon>Elliptochloris clade</taxon>
        <taxon>Elliptochloris</taxon>
    </lineage>
</organism>
<evidence type="ECO:0000256" key="8">
    <source>
        <dbReference type="ARBA" id="ARBA00024883"/>
    </source>
</evidence>
<evidence type="ECO:0000256" key="10">
    <source>
        <dbReference type="SAM" id="MobiDB-lite"/>
    </source>
</evidence>
<dbReference type="GO" id="GO:0046524">
    <property type="term" value="F:sucrose-phosphate synthase activity"/>
    <property type="evidence" value="ECO:0007669"/>
    <property type="project" value="UniProtKB-EC"/>
</dbReference>
<dbReference type="GO" id="GO:0004531">
    <property type="term" value="F:deoxyribonuclease II activity"/>
    <property type="evidence" value="ECO:0007669"/>
    <property type="project" value="InterPro"/>
</dbReference>
<evidence type="ECO:0000256" key="2">
    <source>
        <dbReference type="ARBA" id="ARBA00006530"/>
    </source>
</evidence>
<dbReference type="Proteomes" id="UP001445335">
    <property type="component" value="Unassembled WGS sequence"/>
</dbReference>
<dbReference type="SUPFAM" id="SSF52058">
    <property type="entry name" value="L domain-like"/>
    <property type="match status" value="1"/>
</dbReference>
<comment type="function">
    <text evidence="8">Plays a role in photosynthetic sucrose synthesis by catalyzing the rate-limiting step of sucrose biosynthesis from UDP-glucose and fructose- 6-phosphate. Involved in the regulation of carbon partitioning in the leaves of plants. May regulate the synthesis of sucrose and therefore play a major role as a limiting factor in the export of photoassimilates out of the leaf. Plays a role for sucrose availability that is essential for plant growth and fiber elongation.</text>
</comment>
<keyword evidence="5" id="KW-0328">Glycosyltransferase</keyword>
<evidence type="ECO:0000256" key="9">
    <source>
        <dbReference type="ARBA" id="ARBA00047471"/>
    </source>
</evidence>
<comment type="caution">
    <text evidence="13">The sequence shown here is derived from an EMBL/GenBank/DDBJ whole genome shotgun (WGS) entry which is preliminary data.</text>
</comment>
<dbReference type="PANTHER" id="PTHR46039:SF5">
    <property type="entry name" value="SUCROSE-PHOSPHATE SYNTHASE 3-RELATED"/>
    <property type="match status" value="1"/>
</dbReference>
<evidence type="ECO:0000256" key="4">
    <source>
        <dbReference type="ARBA" id="ARBA00012536"/>
    </source>
</evidence>
<gene>
    <name evidence="13" type="ORF">WJX81_002421</name>
</gene>
<evidence type="ECO:0000259" key="11">
    <source>
        <dbReference type="Pfam" id="PF00534"/>
    </source>
</evidence>
<dbReference type="InterPro" id="IPR004947">
    <property type="entry name" value="DNase_II"/>
</dbReference>
<evidence type="ECO:0000259" key="12">
    <source>
        <dbReference type="Pfam" id="PF00862"/>
    </source>
</evidence>
<dbReference type="SUPFAM" id="SSF53756">
    <property type="entry name" value="UDP-Glycosyltransferase/glycogen phosphorylase"/>
    <property type="match status" value="1"/>
</dbReference>
<comment type="similarity">
    <text evidence="3">Belongs to the DNase II family.</text>
</comment>
<evidence type="ECO:0000256" key="6">
    <source>
        <dbReference type="ARBA" id="ARBA00022679"/>
    </source>
</evidence>
<keyword evidence="14" id="KW-1185">Reference proteome</keyword>
<dbReference type="Pfam" id="PF00862">
    <property type="entry name" value="GT-B_Sucrose_synth"/>
    <property type="match status" value="1"/>
</dbReference>
<keyword evidence="6" id="KW-0808">Transferase</keyword>
<dbReference type="InterPro" id="IPR001296">
    <property type="entry name" value="Glyco_trans_1"/>
</dbReference>